<reference evidence="2" key="1">
    <citation type="submission" date="2016-10" db="EMBL/GenBank/DDBJ databases">
        <authorList>
            <person name="Varghese N."/>
            <person name="Submissions S."/>
        </authorList>
    </citation>
    <scope>NUCLEOTIDE SEQUENCE [LARGE SCALE GENOMIC DNA]</scope>
    <source>
        <strain evidence="2">CGMCC 1.12402</strain>
    </source>
</reference>
<keyword evidence="2" id="KW-1185">Reference proteome</keyword>
<dbReference type="Proteomes" id="UP000199437">
    <property type="component" value="Unassembled WGS sequence"/>
</dbReference>
<protein>
    <submittedName>
        <fullName evidence="1">Uncharacterized protein</fullName>
    </submittedName>
</protein>
<evidence type="ECO:0000313" key="1">
    <source>
        <dbReference type="EMBL" id="SEV96008.1"/>
    </source>
</evidence>
<sequence length="130" mass="14990">MNPFKKEIIYIKTYENKVDLRHVNSGRQFKRESVNKFSNERLLIASVSIASAFLKEVLKEVFNNNLLDPKLVILIQPMEKVEGGISEVERMTFNDLVEQIGGKYVFVHDTCEELSDEMVKQITKTPILSI</sequence>
<dbReference type="EMBL" id="FOIR01000001">
    <property type="protein sequence ID" value="SEV96008.1"/>
    <property type="molecule type" value="Genomic_DNA"/>
</dbReference>
<dbReference type="STRING" id="1267423.SAMN05216290_0927"/>
<dbReference type="AlphaFoldDB" id="A0A1I0N551"/>
<organism evidence="1 2">
    <name type="scientific">Roseivirga pacifica</name>
    <dbReference type="NCBI Taxonomy" id="1267423"/>
    <lineage>
        <taxon>Bacteria</taxon>
        <taxon>Pseudomonadati</taxon>
        <taxon>Bacteroidota</taxon>
        <taxon>Cytophagia</taxon>
        <taxon>Cytophagales</taxon>
        <taxon>Roseivirgaceae</taxon>
        <taxon>Roseivirga</taxon>
    </lineage>
</organism>
<proteinExistence type="predicted"/>
<evidence type="ECO:0000313" key="2">
    <source>
        <dbReference type="Proteomes" id="UP000199437"/>
    </source>
</evidence>
<accession>A0A1I0N551</accession>
<name>A0A1I0N551_9BACT</name>
<gene>
    <name evidence="1" type="ORF">SAMN05216290_0927</name>
</gene>